<evidence type="ECO:0000313" key="3">
    <source>
        <dbReference type="Proteomes" id="UP001148838"/>
    </source>
</evidence>
<sequence length="292" mass="32826">MSNLSKNWPIVALLNACILSRLVASGVLMESAGCLFKNAENQPKPASLFASQDAECQLYHVGTQHTSQSPRKKSVGVNDLGGQARVLPLPINLSGKIASKMLRTSNGVESLVAEKPNLRGVVNNKSSATWKEFAKDKLEIALPNNLLKWTKLVLGRWFLQKMTEKENFIHNVIFSYEVYINAEVNRTCVIGQQKPSTDSLPASNKEFRETSIRPGFRQKTFQATTVIWKSVEEKLRRKRKWFGHLVQMGEEKTKASNEGAMTEGRRGKEKPRTMYMDNIEMMVKKRGKGIGN</sequence>
<dbReference type="EMBL" id="JAJSOF020000003">
    <property type="protein sequence ID" value="KAJ4449254.1"/>
    <property type="molecule type" value="Genomic_DNA"/>
</dbReference>
<organism evidence="2 3">
    <name type="scientific">Periplaneta americana</name>
    <name type="common">American cockroach</name>
    <name type="synonym">Blatta americana</name>
    <dbReference type="NCBI Taxonomy" id="6978"/>
    <lineage>
        <taxon>Eukaryota</taxon>
        <taxon>Metazoa</taxon>
        <taxon>Ecdysozoa</taxon>
        <taxon>Arthropoda</taxon>
        <taxon>Hexapoda</taxon>
        <taxon>Insecta</taxon>
        <taxon>Pterygota</taxon>
        <taxon>Neoptera</taxon>
        <taxon>Polyneoptera</taxon>
        <taxon>Dictyoptera</taxon>
        <taxon>Blattodea</taxon>
        <taxon>Blattoidea</taxon>
        <taxon>Blattidae</taxon>
        <taxon>Blattinae</taxon>
        <taxon>Periplaneta</taxon>
    </lineage>
</organism>
<feature type="chain" id="PRO_5046419257" evidence="1">
    <location>
        <begin position="25"/>
        <end position="292"/>
    </location>
</feature>
<evidence type="ECO:0000256" key="1">
    <source>
        <dbReference type="SAM" id="SignalP"/>
    </source>
</evidence>
<feature type="signal peptide" evidence="1">
    <location>
        <begin position="1"/>
        <end position="24"/>
    </location>
</feature>
<reference evidence="2 3" key="1">
    <citation type="journal article" date="2022" name="Allergy">
        <title>Genome assembly and annotation of Periplaneta americana reveal a comprehensive cockroach allergen profile.</title>
        <authorList>
            <person name="Wang L."/>
            <person name="Xiong Q."/>
            <person name="Saelim N."/>
            <person name="Wang L."/>
            <person name="Nong W."/>
            <person name="Wan A.T."/>
            <person name="Shi M."/>
            <person name="Liu X."/>
            <person name="Cao Q."/>
            <person name="Hui J.H.L."/>
            <person name="Sookrung N."/>
            <person name="Leung T.F."/>
            <person name="Tungtrongchitr A."/>
            <person name="Tsui S.K.W."/>
        </authorList>
    </citation>
    <scope>NUCLEOTIDE SEQUENCE [LARGE SCALE GENOMIC DNA]</scope>
    <source>
        <strain evidence="2">PWHHKU_190912</strain>
    </source>
</reference>
<gene>
    <name evidence="2" type="ORF">ANN_00651</name>
</gene>
<proteinExistence type="predicted"/>
<comment type="caution">
    <text evidence="2">The sequence shown here is derived from an EMBL/GenBank/DDBJ whole genome shotgun (WGS) entry which is preliminary data.</text>
</comment>
<accession>A0ABQ8TUL8</accession>
<name>A0ABQ8TUL8_PERAM</name>
<protein>
    <submittedName>
        <fullName evidence="2">Uncharacterized protein</fullName>
    </submittedName>
</protein>
<evidence type="ECO:0000313" key="2">
    <source>
        <dbReference type="EMBL" id="KAJ4449254.1"/>
    </source>
</evidence>
<keyword evidence="3" id="KW-1185">Reference proteome</keyword>
<dbReference type="Proteomes" id="UP001148838">
    <property type="component" value="Unassembled WGS sequence"/>
</dbReference>
<keyword evidence="1" id="KW-0732">Signal</keyword>